<sequence length="606" mass="67051">MLFRLSITHIGEYRTLMNRRIPCLIALFVTALFGSLALADTYRVPDLEKEIFDTEAVELDRFDRSGAVSSLVSVARDFDEEDDVDYELRAHALAIASRLDEDNDKVKSTLDQLKDNGETIGESADKSRVTRRLASAVRALSRKKDNEDNLKCAAYIADIGIRLDPKGDNADKLEKSRDELEEDGHKADWKDMLGRAIQHSRNPWEEEETVFEKKEVEMPGGKGERFAQPQSRVNGLVVRQLGNGNLAGSASTVNATALKEADVDELLFTFNQEVGPMMGGCLEEVIKFLRIRYDSEPEKIPSGYKIELGFQDKYVPKDGPSAATAFTLLLDSLFSGEELDDDFACTGDMTADGRVQRIGGAAAKIRGATKRGCKIVGIPLDNGKEIGDVLLLDGIDQLLDIQIFTLETFDEAYAVSRKEKSPEVVETLQLFNDVASVVRDGDESLLANAEVQSRLQKVVDRMPNHLSAKLLLEKGKGENPKILTVGGTINQIEITTSGTLRTIGRAVFSSKMSEDDDGDSFEFDKETTNDAKTAVEELEKLSKAIDPRLEKYHEAVLKVCKSVAEGPDDDEKAKAYGKRLEEELDSVQSTYRKMISDPEILEDMGG</sequence>
<gene>
    <name evidence="2" type="ORF">HAHE_17660</name>
</gene>
<dbReference type="PANTHER" id="PTHR10046">
    <property type="entry name" value="ATP DEPENDENT LON PROTEASE FAMILY MEMBER"/>
    <property type="match status" value="1"/>
</dbReference>
<dbReference type="SUPFAM" id="SSF54211">
    <property type="entry name" value="Ribosomal protein S5 domain 2-like"/>
    <property type="match status" value="1"/>
</dbReference>
<dbReference type="InterPro" id="IPR027065">
    <property type="entry name" value="Lon_Prtase"/>
</dbReference>
<keyword evidence="3" id="KW-1185">Reference proteome</keyword>
<dbReference type="InterPro" id="IPR008269">
    <property type="entry name" value="Lon_proteolytic"/>
</dbReference>
<reference evidence="2 3" key="1">
    <citation type="submission" date="2021-06" db="EMBL/GenBank/DDBJ databases">
        <title>Complete genome of Haloferula helveola possessing various polysaccharide degrading enzymes.</title>
        <authorList>
            <person name="Takami H."/>
            <person name="Huang C."/>
            <person name="Hamasaki K."/>
        </authorList>
    </citation>
    <scope>NUCLEOTIDE SEQUENCE [LARGE SCALE GENOMIC DNA]</scope>
    <source>
        <strain evidence="2 3">CN-1</strain>
    </source>
</reference>
<accession>A0ABM7RJT8</accession>
<dbReference type="PRINTS" id="PR00830">
    <property type="entry name" value="ENDOLAPTASE"/>
</dbReference>
<protein>
    <submittedName>
        <fullName evidence="2">ATP-dependent peptidase containing PDZ domain protein</fullName>
    </submittedName>
</protein>
<proteinExistence type="predicted"/>
<feature type="domain" description="Lon proteolytic" evidence="1">
    <location>
        <begin position="303"/>
        <end position="389"/>
    </location>
</feature>
<evidence type="ECO:0000259" key="1">
    <source>
        <dbReference type="Pfam" id="PF05362"/>
    </source>
</evidence>
<evidence type="ECO:0000313" key="3">
    <source>
        <dbReference type="Proteomes" id="UP001374893"/>
    </source>
</evidence>
<dbReference type="Proteomes" id="UP001374893">
    <property type="component" value="Chromosome"/>
</dbReference>
<dbReference type="InterPro" id="IPR020568">
    <property type="entry name" value="Ribosomal_Su5_D2-typ_SF"/>
</dbReference>
<dbReference type="EMBL" id="AP024702">
    <property type="protein sequence ID" value="BCX47858.1"/>
    <property type="molecule type" value="Genomic_DNA"/>
</dbReference>
<name>A0ABM7RJT8_9BACT</name>
<dbReference type="Gene3D" id="3.30.230.10">
    <property type="match status" value="1"/>
</dbReference>
<dbReference type="Pfam" id="PF05362">
    <property type="entry name" value="Lon_C"/>
    <property type="match status" value="1"/>
</dbReference>
<evidence type="ECO:0000313" key="2">
    <source>
        <dbReference type="EMBL" id="BCX47858.1"/>
    </source>
</evidence>
<dbReference type="InterPro" id="IPR014721">
    <property type="entry name" value="Ribsml_uS5_D2-typ_fold_subgr"/>
</dbReference>
<organism evidence="2 3">
    <name type="scientific">Haloferula helveola</name>
    <dbReference type="NCBI Taxonomy" id="490095"/>
    <lineage>
        <taxon>Bacteria</taxon>
        <taxon>Pseudomonadati</taxon>
        <taxon>Verrucomicrobiota</taxon>
        <taxon>Verrucomicrobiia</taxon>
        <taxon>Verrucomicrobiales</taxon>
        <taxon>Verrucomicrobiaceae</taxon>
        <taxon>Haloferula</taxon>
    </lineage>
</organism>